<reference evidence="1 2" key="1">
    <citation type="journal article" date="2017" name="BMC Genomics">
        <title>Chromosome level assembly and secondary metabolite potential of the parasitic fungus Cordyceps militaris.</title>
        <authorList>
            <person name="Kramer G.J."/>
            <person name="Nodwell J.R."/>
        </authorList>
    </citation>
    <scope>NUCLEOTIDE SEQUENCE [LARGE SCALE GENOMIC DNA]</scope>
    <source>
        <strain evidence="1 2">ATCC 34164</strain>
    </source>
</reference>
<dbReference type="Proteomes" id="UP000323067">
    <property type="component" value="Chromosome vii"/>
</dbReference>
<dbReference type="VEuPathDB" id="FungiDB:A9K55_007831"/>
<gene>
    <name evidence="1" type="ORF">A9K55_007831</name>
</gene>
<evidence type="ECO:0000313" key="2">
    <source>
        <dbReference type="Proteomes" id="UP000323067"/>
    </source>
</evidence>
<sequence length="101" mass="11545">MPQRFTESNELEHTQVRNEFILFLEEKPSTSKTTLHYSVDVVCILRCDAYLDRQCDKRLACGLEMSAMRDMQRTDTTAAFDAGGEGEEGTLYISVVMCMKH</sequence>
<organism evidence="1 2">
    <name type="scientific">Cordyceps militaris</name>
    <name type="common">Caterpillar fungus</name>
    <name type="synonym">Clavaria militaris</name>
    <dbReference type="NCBI Taxonomy" id="73501"/>
    <lineage>
        <taxon>Eukaryota</taxon>
        <taxon>Fungi</taxon>
        <taxon>Dikarya</taxon>
        <taxon>Ascomycota</taxon>
        <taxon>Pezizomycotina</taxon>
        <taxon>Sordariomycetes</taxon>
        <taxon>Hypocreomycetidae</taxon>
        <taxon>Hypocreales</taxon>
        <taxon>Cordycipitaceae</taxon>
        <taxon>Cordyceps</taxon>
    </lineage>
</organism>
<accession>A0A2H4SKQ7</accession>
<protein>
    <submittedName>
        <fullName evidence="1">Cell cycle control tyrosine phosphatase Mih1</fullName>
    </submittedName>
</protein>
<dbReference type="AlphaFoldDB" id="A0A2H4SKQ7"/>
<proteinExistence type="predicted"/>
<dbReference type="EMBL" id="CP023324">
    <property type="protein sequence ID" value="ATY63669.1"/>
    <property type="molecule type" value="Genomic_DNA"/>
</dbReference>
<evidence type="ECO:0000313" key="1">
    <source>
        <dbReference type="EMBL" id="ATY63669.1"/>
    </source>
</evidence>
<name>A0A2H4SKQ7_CORMI</name>